<proteinExistence type="predicted"/>
<gene>
    <name evidence="2" type="primary">ALL1</name>
</gene>
<feature type="domain" description="Agglutinin" evidence="1">
    <location>
        <begin position="6"/>
        <end position="146"/>
    </location>
</feature>
<evidence type="ECO:0000313" key="2">
    <source>
        <dbReference type="EMBL" id="AIU47273.1"/>
    </source>
</evidence>
<organism evidence="2">
    <name type="scientific">Linum usitatissimum</name>
    <name type="common">Flax</name>
    <name type="synonym">Linum humile</name>
    <dbReference type="NCBI Taxonomy" id="4006"/>
    <lineage>
        <taxon>Eukaryota</taxon>
        <taxon>Viridiplantae</taxon>
        <taxon>Streptophyta</taxon>
        <taxon>Embryophyta</taxon>
        <taxon>Tracheophyta</taxon>
        <taxon>Spermatophyta</taxon>
        <taxon>Magnoliopsida</taxon>
        <taxon>eudicotyledons</taxon>
        <taxon>Gunneridae</taxon>
        <taxon>Pentapetalae</taxon>
        <taxon>rosids</taxon>
        <taxon>fabids</taxon>
        <taxon>Malpighiales</taxon>
        <taxon>Linaceae</taxon>
        <taxon>Linum</taxon>
    </lineage>
</organism>
<reference evidence="2" key="1">
    <citation type="journal article" date="2015" name="Plant Mol. Biol. Rep.">
        <title>The Amaranthin-Like Lectin (LuALL) Genes of Flax: a Unique Gene Family with Members Inducible by Defence Hormones.</title>
        <authorList>
            <person name="Faruque K."/>
            <person name="Begam R."/>
            <person name="Deyholos M.K."/>
        </authorList>
    </citation>
    <scope>NUCLEOTIDE SEQUENCE</scope>
</reference>
<accession>A0A097PID0</accession>
<dbReference type="Gene3D" id="2.80.10.50">
    <property type="match status" value="1"/>
</dbReference>
<dbReference type="AlphaFoldDB" id="A0A097PID0"/>
<dbReference type="EMBL" id="KM214182">
    <property type="protein sequence ID" value="AIU47273.1"/>
    <property type="molecule type" value="Genomic_DNA"/>
</dbReference>
<sequence length="194" mass="22536">MMTVTKLPKDMVLKFKFSGNYIHYLWNDEFGNYCKYMGAKRDLDPVNPFVHVEVVPSTSDPTLVHLRCSYNNKFNELISSSVSWLSATTNSPNEDRTKKTFTLFKPIFPASQPHTVGFLHMQTNHQVRTFFNKDYGDSINMVCAKSNDNGMQLFEFPVWVQYEDVIKLKDREIKTKDEEIKAMDGEIKAKDEEI</sequence>
<dbReference type="InterPro" id="IPR008998">
    <property type="entry name" value="Agglutinin"/>
</dbReference>
<evidence type="ECO:0000259" key="1">
    <source>
        <dbReference type="Pfam" id="PF07468"/>
    </source>
</evidence>
<dbReference type="GO" id="GO:0030246">
    <property type="term" value="F:carbohydrate binding"/>
    <property type="evidence" value="ECO:0007669"/>
    <property type="project" value="UniProtKB-KW"/>
</dbReference>
<name>A0A097PID0_LINUS</name>
<dbReference type="InterPro" id="IPR036242">
    <property type="entry name" value="Agglutinin_dom_sf"/>
</dbReference>
<dbReference type="PANTHER" id="PTHR39244">
    <property type="entry name" value="NATTERIN-4"/>
    <property type="match status" value="1"/>
</dbReference>
<dbReference type="PANTHER" id="PTHR39244:SF5">
    <property type="entry name" value="NATTERIN-3-LIKE"/>
    <property type="match status" value="1"/>
</dbReference>
<keyword evidence="2" id="KW-0430">Lectin</keyword>
<dbReference type="Pfam" id="PF07468">
    <property type="entry name" value="Agglutinin"/>
    <property type="match status" value="1"/>
</dbReference>
<dbReference type="InterPro" id="IPR053237">
    <property type="entry name" value="Natterin_C"/>
</dbReference>
<dbReference type="SUPFAM" id="SSF50382">
    <property type="entry name" value="Agglutinin"/>
    <property type="match status" value="1"/>
</dbReference>
<protein>
    <submittedName>
        <fullName evidence="2">Amaranthin-like lectin</fullName>
    </submittedName>
</protein>